<dbReference type="RefSeq" id="WP_088058130.1">
    <property type="nucleotide sequence ID" value="NZ_FMJO01000029.1"/>
</dbReference>
<reference evidence="1 2" key="1">
    <citation type="submission" date="2017-09" db="EMBL/GenBank/DDBJ databases">
        <title>Large-scale bioinformatics analysis of Bacillus genomes uncovers conserved roles of natural products in bacterial physiology.</title>
        <authorList>
            <consortium name="Agbiome Team Llc"/>
            <person name="Bleich R.M."/>
            <person name="Grubbs K.J."/>
            <person name="Santa Maria K.C."/>
            <person name="Allen S.E."/>
            <person name="Farag S."/>
            <person name="Shank E.A."/>
            <person name="Bowers A."/>
        </authorList>
    </citation>
    <scope>NUCLEOTIDE SEQUENCE [LARGE SCALE GENOMIC DNA]</scope>
    <source>
        <strain evidence="1 2">AFS098222</strain>
    </source>
</reference>
<organism evidence="1 2">
    <name type="scientific">Bacillus wiedmannii</name>
    <dbReference type="NCBI Taxonomy" id="1890302"/>
    <lineage>
        <taxon>Bacteria</taxon>
        <taxon>Bacillati</taxon>
        <taxon>Bacillota</taxon>
        <taxon>Bacilli</taxon>
        <taxon>Bacillales</taxon>
        <taxon>Bacillaceae</taxon>
        <taxon>Bacillus</taxon>
        <taxon>Bacillus cereus group</taxon>
    </lineage>
</organism>
<name>A0A2A7BKQ4_9BACI</name>
<gene>
    <name evidence="1" type="ORF">COO17_26015</name>
</gene>
<evidence type="ECO:0000313" key="1">
    <source>
        <dbReference type="EMBL" id="PDY35316.1"/>
    </source>
</evidence>
<proteinExistence type="predicted"/>
<protein>
    <submittedName>
        <fullName evidence="1">Uncharacterized protein</fullName>
    </submittedName>
</protein>
<comment type="caution">
    <text evidence="1">The sequence shown here is derived from an EMBL/GenBank/DDBJ whole genome shotgun (WGS) entry which is preliminary data.</text>
</comment>
<accession>A0A2A7BKQ4</accession>
<dbReference type="EMBL" id="NVPQ01000124">
    <property type="protein sequence ID" value="PDY35316.1"/>
    <property type="molecule type" value="Genomic_DNA"/>
</dbReference>
<dbReference type="Proteomes" id="UP000220111">
    <property type="component" value="Unassembled WGS sequence"/>
</dbReference>
<sequence length="104" mass="12663">MRKIDDSKRPFFETHGEKGTTYFVHGYGKGIEQKIYFGEFNSLKEARQFIYRYVHRNPEWFNGNGDVNEYNNKQSRPDADDAWHENVFKNEYPKQYKNLEDWKK</sequence>
<dbReference type="AlphaFoldDB" id="A0A2A7BKQ4"/>
<evidence type="ECO:0000313" key="2">
    <source>
        <dbReference type="Proteomes" id="UP000220111"/>
    </source>
</evidence>